<feature type="region of interest" description="Disordered" evidence="2">
    <location>
        <begin position="279"/>
        <end position="299"/>
    </location>
</feature>
<evidence type="ECO:0000313" key="5">
    <source>
        <dbReference type="Proteomes" id="UP000712281"/>
    </source>
</evidence>
<dbReference type="PANTHER" id="PTHR10992:SF1045">
    <property type="entry name" value="AB HYDROLASE-1 DOMAIN-CONTAINING PROTEIN"/>
    <property type="match status" value="1"/>
</dbReference>
<protein>
    <recommendedName>
        <fullName evidence="3">AB hydrolase-1 domain-containing protein</fullName>
    </recommendedName>
</protein>
<sequence length="464" mass="51502">MAEENQEETLVLKPRSKPPHFVLIHGISLGSWCWYKIKCLMEVSGFTVTCIDLKSSGIDPSSADSLTSFDQYNQPLTDFLSSLPEQEQVILVGHSAGGLSVTSSIHKFPKKISLAVYIAATMLKLGFQTDEDLKDGVPELSEHGDVYELGFGLGTEHPPTSALIKPELVRYVVKTLEELRMEILLWRVMSARSQFVDLATSSPAIPGDKDEDFFTGEDASEFSYTENSQKEKIPEGMLGWHLTHGKGKEVEHSVSDKEVPPNLNTRLISIQEVSGESSAASLEGQSVSSTISSGKRLPSPSRRIVDVAWKERVDVWKMKQENGFSPVRSQSASERGVYDFNATINDSVDEALLEYLNYQNMVMSMSLVSDCALAALLMRPGPVLALTTAKVEEKGQEVEEYVPRVYIKTLHDRVMKPEQQEAMMKKWPPREAYEVESDHSPFFSNPFVLFGLLIKAAVSVGSTI</sequence>
<organism evidence="4 5">
    <name type="scientific">Brassica cretica</name>
    <name type="common">Mustard</name>
    <dbReference type="NCBI Taxonomy" id="69181"/>
    <lineage>
        <taxon>Eukaryota</taxon>
        <taxon>Viridiplantae</taxon>
        <taxon>Streptophyta</taxon>
        <taxon>Embryophyta</taxon>
        <taxon>Tracheophyta</taxon>
        <taxon>Spermatophyta</taxon>
        <taxon>Magnoliopsida</taxon>
        <taxon>eudicotyledons</taxon>
        <taxon>Gunneridae</taxon>
        <taxon>Pentapetalae</taxon>
        <taxon>rosids</taxon>
        <taxon>malvids</taxon>
        <taxon>Brassicales</taxon>
        <taxon>Brassicaceae</taxon>
        <taxon>Brassiceae</taxon>
        <taxon>Brassica</taxon>
    </lineage>
</organism>
<keyword evidence="1" id="KW-0378">Hydrolase</keyword>
<feature type="domain" description="AB hydrolase-1" evidence="3">
    <location>
        <begin position="19"/>
        <end position="134"/>
    </location>
</feature>
<evidence type="ECO:0000259" key="3">
    <source>
        <dbReference type="Pfam" id="PF00561"/>
    </source>
</evidence>
<comment type="caution">
    <text evidence="4">The sequence shown here is derived from an EMBL/GenBank/DDBJ whole genome shotgun (WGS) entry which is preliminary data.</text>
</comment>
<dbReference type="EMBL" id="QGKW02001940">
    <property type="protein sequence ID" value="KAF2555595.1"/>
    <property type="molecule type" value="Genomic_DNA"/>
</dbReference>
<dbReference type="Gene3D" id="3.40.50.1820">
    <property type="entry name" value="alpha/beta hydrolase"/>
    <property type="match status" value="2"/>
</dbReference>
<dbReference type="InterPro" id="IPR000073">
    <property type="entry name" value="AB_hydrolase_1"/>
</dbReference>
<accession>A0A8S9HAP9</accession>
<dbReference type="FunFam" id="3.40.50.1820:FF:000025">
    <property type="entry name" value="putative methylesterase 11, chloroplastic"/>
    <property type="match status" value="1"/>
</dbReference>
<evidence type="ECO:0000256" key="1">
    <source>
        <dbReference type="ARBA" id="ARBA00022801"/>
    </source>
</evidence>
<dbReference type="GO" id="GO:0009696">
    <property type="term" value="P:salicylic acid metabolic process"/>
    <property type="evidence" value="ECO:0007669"/>
    <property type="project" value="TreeGrafter"/>
</dbReference>
<gene>
    <name evidence="4" type="ORF">F2Q68_00017976</name>
</gene>
<evidence type="ECO:0000313" key="4">
    <source>
        <dbReference type="EMBL" id="KAF2555595.1"/>
    </source>
</evidence>
<dbReference type="GO" id="GO:0080031">
    <property type="term" value="F:methyl salicylate esterase activity"/>
    <property type="evidence" value="ECO:0007669"/>
    <property type="project" value="TreeGrafter"/>
</dbReference>
<name>A0A8S9HAP9_BRACR</name>
<dbReference type="PANTHER" id="PTHR10992">
    <property type="entry name" value="METHYLESTERASE FAMILY MEMBER"/>
    <property type="match status" value="1"/>
</dbReference>
<feature type="compositionally biased region" description="Polar residues" evidence="2">
    <location>
        <begin position="279"/>
        <end position="293"/>
    </location>
</feature>
<dbReference type="InterPro" id="IPR029058">
    <property type="entry name" value="AB_hydrolase_fold"/>
</dbReference>
<evidence type="ECO:0000256" key="2">
    <source>
        <dbReference type="SAM" id="MobiDB-lite"/>
    </source>
</evidence>
<dbReference type="SUPFAM" id="SSF53474">
    <property type="entry name" value="alpha/beta-Hydrolases"/>
    <property type="match status" value="1"/>
</dbReference>
<dbReference type="GO" id="GO:0080030">
    <property type="term" value="F:methyl indole-3-acetate esterase activity"/>
    <property type="evidence" value="ECO:0007669"/>
    <property type="project" value="TreeGrafter"/>
</dbReference>
<dbReference type="GO" id="GO:0009694">
    <property type="term" value="P:jasmonic acid metabolic process"/>
    <property type="evidence" value="ECO:0007669"/>
    <property type="project" value="TreeGrafter"/>
</dbReference>
<dbReference type="Proteomes" id="UP000712281">
    <property type="component" value="Unassembled WGS sequence"/>
</dbReference>
<reference evidence="4" key="1">
    <citation type="submission" date="2019-12" db="EMBL/GenBank/DDBJ databases">
        <title>Genome sequencing and annotation of Brassica cretica.</title>
        <authorList>
            <person name="Studholme D.J."/>
            <person name="Sarris P.F."/>
        </authorList>
    </citation>
    <scope>NUCLEOTIDE SEQUENCE</scope>
    <source>
        <strain evidence="4">PFS-001/15</strain>
        <tissue evidence="4">Leaf</tissue>
    </source>
</reference>
<proteinExistence type="predicted"/>
<dbReference type="GO" id="GO:0080032">
    <property type="term" value="F:methyl jasmonate esterase activity"/>
    <property type="evidence" value="ECO:0007669"/>
    <property type="project" value="TreeGrafter"/>
</dbReference>
<dbReference type="Pfam" id="PF00561">
    <property type="entry name" value="Abhydrolase_1"/>
    <property type="match status" value="1"/>
</dbReference>
<dbReference type="AlphaFoldDB" id="A0A8S9HAP9"/>
<dbReference type="InterPro" id="IPR045889">
    <property type="entry name" value="MES/HNL"/>
</dbReference>